<dbReference type="PANTHER" id="PTHR47234:SF3">
    <property type="entry name" value="SECRETIN_TONB SHORT N-TERMINAL DOMAIN-CONTAINING PROTEIN"/>
    <property type="match status" value="1"/>
</dbReference>
<evidence type="ECO:0000256" key="3">
    <source>
        <dbReference type="ARBA" id="ARBA00023237"/>
    </source>
</evidence>
<evidence type="ECO:0000256" key="5">
    <source>
        <dbReference type="SAM" id="SignalP"/>
    </source>
</evidence>
<feature type="compositionally biased region" description="Gly residues" evidence="4">
    <location>
        <begin position="636"/>
        <end position="662"/>
    </location>
</feature>
<dbReference type="GO" id="GO:0009279">
    <property type="term" value="C:cell outer membrane"/>
    <property type="evidence" value="ECO:0007669"/>
    <property type="project" value="UniProtKB-SubCell"/>
</dbReference>
<dbReference type="EMBL" id="CP158375">
    <property type="protein sequence ID" value="XDO98035.1"/>
    <property type="molecule type" value="Genomic_DNA"/>
</dbReference>
<accession>A0AB39KVR0</accession>
<keyword evidence="5" id="KW-0732">Signal</keyword>
<feature type="chain" id="PRO_5044309739" evidence="5">
    <location>
        <begin position="28"/>
        <end position="841"/>
    </location>
</feature>
<evidence type="ECO:0000256" key="4">
    <source>
        <dbReference type="SAM" id="MobiDB-lite"/>
    </source>
</evidence>
<feature type="compositionally biased region" description="Gly residues" evidence="4">
    <location>
        <begin position="609"/>
        <end position="625"/>
    </location>
</feature>
<dbReference type="SUPFAM" id="SSF56935">
    <property type="entry name" value="Porins"/>
    <property type="match status" value="1"/>
</dbReference>
<protein>
    <submittedName>
        <fullName evidence="6">TonB-dependent receptor</fullName>
    </submittedName>
</protein>
<dbReference type="RefSeq" id="WP_369061645.1">
    <property type="nucleotide sequence ID" value="NZ_CP158375.1"/>
</dbReference>
<dbReference type="PANTHER" id="PTHR47234">
    <property type="match status" value="1"/>
</dbReference>
<reference evidence="6" key="1">
    <citation type="submission" date="2024-06" db="EMBL/GenBank/DDBJ databases">
        <title>Caulobacter inopinatus, sp. nov.</title>
        <authorList>
            <person name="Donachie S.P."/>
        </authorList>
    </citation>
    <scope>NUCLEOTIDE SEQUENCE</scope>
    <source>
        <strain evidence="6">73W</strain>
    </source>
</reference>
<dbReference type="AlphaFoldDB" id="A0AB39KVR0"/>
<comment type="subcellular location">
    <subcellularLocation>
        <location evidence="1">Cell outer membrane</location>
    </subcellularLocation>
</comment>
<evidence type="ECO:0000256" key="1">
    <source>
        <dbReference type="ARBA" id="ARBA00004442"/>
    </source>
</evidence>
<keyword evidence="2" id="KW-0472">Membrane</keyword>
<keyword evidence="3" id="KW-0998">Cell outer membrane</keyword>
<organism evidence="6">
    <name type="scientific">Caulobacter sp. 73W</name>
    <dbReference type="NCBI Taxonomy" id="3161137"/>
    <lineage>
        <taxon>Bacteria</taxon>
        <taxon>Pseudomonadati</taxon>
        <taxon>Pseudomonadota</taxon>
        <taxon>Alphaproteobacteria</taxon>
        <taxon>Caulobacterales</taxon>
        <taxon>Caulobacteraceae</taxon>
        <taxon>Caulobacter</taxon>
    </lineage>
</organism>
<feature type="region of interest" description="Disordered" evidence="4">
    <location>
        <begin position="602"/>
        <end position="662"/>
    </location>
</feature>
<evidence type="ECO:0000256" key="2">
    <source>
        <dbReference type="ARBA" id="ARBA00023136"/>
    </source>
</evidence>
<dbReference type="Gene3D" id="2.40.170.20">
    <property type="entry name" value="TonB-dependent receptor, beta-barrel domain"/>
    <property type="match status" value="1"/>
</dbReference>
<feature type="region of interest" description="Disordered" evidence="4">
    <location>
        <begin position="821"/>
        <end position="841"/>
    </location>
</feature>
<evidence type="ECO:0000313" key="6">
    <source>
        <dbReference type="EMBL" id="XDO98035.1"/>
    </source>
</evidence>
<gene>
    <name evidence="6" type="ORF">ABOZ73_06350</name>
</gene>
<keyword evidence="6" id="KW-0675">Receptor</keyword>
<proteinExistence type="predicted"/>
<sequence>MSATRPRHLASGVSALALISFASPVWAQTAETSAPAQSAAPAQAAHDEYADETEVEALVVTSSRQQPGAVIGDIPPELQLSPRDIRAYGVSNVSELITALSPQTASGRGGGRPIILVNGQRISSFTEIRDLPTEAIMRVDILPEEVSLKYGYRADQRVINLVLRNRFRAITVEGAVKTPTKGQGEVFEAKANRLQIQRERRLMLDAKASKTNDILESDRDIANTEGDANYRTLQPDSESVTLTAVLSRPLKDGVSASVNGSLDASRNVSLLGLADGSNLNPTDPFALADPQALRRTADAFALHAGGTVNGSMKGWMWSLTANADHNDSLNKTDREVGGLAYRDKSRSITLSADTELVVNGVLADLDAGAVSTTFKAGLATSNFNTRALRAGVASTGDLGRDTGSFQANIDVPLASRNKEVRAALGDLSANFNFAVDELSDFGTLTAIGYGLNWSPIKPLRVIASVTDEENAPSVEQLGGPVLVTPGARVFDFVRGETVEVTRIEGGAPGLDAANRNVMKLGLTLKPLTETDLTLTANWVRTETKNLVASFPSASNQIEAAFPERFIRDADGRLLQIDSRPINFDRRETEELRWGFTWRKPLTSNRAGATGAGNRGPGAQRQGGGDQAPPPADGPRPEGGGPRFGGGPGGPGGGFGGFGPRGGGGGNLQLGVFHTLRLQDEIFIRPGTPSLDLLDGDALGNSGGQPRHQIDLQANASRNGLGVSMNARWQSGTTVVGSRLGDLEFDDLSTFNVRLFADLGAQPWARQNPWLRGSRVSLSVDNVFDSRQQVRAASGETPINFQPDYLDPLGRQVRISFRKLFFTPPPPAPRLPNTGGQPTPPT</sequence>
<feature type="signal peptide" evidence="5">
    <location>
        <begin position="1"/>
        <end position="27"/>
    </location>
</feature>
<name>A0AB39KVR0_9CAUL</name>
<dbReference type="InterPro" id="IPR036942">
    <property type="entry name" value="Beta-barrel_TonB_sf"/>
</dbReference>